<name>A0A7X3SIW9_9FIRM</name>
<dbReference type="PANTHER" id="PTHR38781">
    <property type="entry name" value="ANTITOXIN DINJ-RELATED"/>
    <property type="match status" value="1"/>
</dbReference>
<dbReference type="InterPro" id="IPR007337">
    <property type="entry name" value="RelB/DinJ"/>
</dbReference>
<accession>A0A7X3SIW9</accession>
<proteinExistence type="inferred from homology"/>
<dbReference type="RefSeq" id="WP_159750997.1">
    <property type="nucleotide sequence ID" value="NZ_CASSPE010000026.1"/>
</dbReference>
<dbReference type="EMBL" id="WUQX01000001">
    <property type="protein sequence ID" value="MXP75804.1"/>
    <property type="molecule type" value="Genomic_DNA"/>
</dbReference>
<keyword evidence="2" id="KW-1277">Toxin-antitoxin system</keyword>
<evidence type="ECO:0000256" key="2">
    <source>
        <dbReference type="ARBA" id="ARBA00022649"/>
    </source>
</evidence>
<dbReference type="Gene3D" id="1.10.1220.10">
    <property type="entry name" value="Met repressor-like"/>
    <property type="match status" value="1"/>
</dbReference>
<dbReference type="PANTHER" id="PTHR38781:SF1">
    <property type="entry name" value="ANTITOXIN DINJ-RELATED"/>
    <property type="match status" value="1"/>
</dbReference>
<evidence type="ECO:0000313" key="4">
    <source>
        <dbReference type="Proteomes" id="UP000460412"/>
    </source>
</evidence>
<reference evidence="3 4" key="1">
    <citation type="submission" date="2019-12" db="EMBL/GenBank/DDBJ databases">
        <title>Sporaefaciens musculi gen. nov., sp. nov., a novel bacterium isolated from the caecum of an obese mouse.</title>
        <authorList>
            <person name="Rasmussen T.S."/>
            <person name="Streidl T."/>
            <person name="Hitch T.C.A."/>
            <person name="Wortmann E."/>
            <person name="Deptula P."/>
            <person name="Hansen M."/>
            <person name="Nielsen D.S."/>
            <person name="Clavel T."/>
            <person name="Vogensen F.K."/>
        </authorList>
    </citation>
    <scope>NUCLEOTIDE SEQUENCE [LARGE SCALE GENOMIC DNA]</scope>
    <source>
        <strain evidence="3 4">WCA-9-b2</strain>
    </source>
</reference>
<comment type="caution">
    <text evidence="3">The sequence shown here is derived from an EMBL/GenBank/DDBJ whole genome shotgun (WGS) entry which is preliminary data.</text>
</comment>
<dbReference type="NCBIfam" id="TIGR02384">
    <property type="entry name" value="RelB_DinJ"/>
    <property type="match status" value="1"/>
</dbReference>
<dbReference type="AlphaFoldDB" id="A0A7X3SIW9"/>
<keyword evidence="4" id="KW-1185">Reference proteome</keyword>
<sequence>MATLQIRIDDTIKKQADTLFSSLGLDTSTAIRIFLNAAIENAGIPFSVQHKTIPYQLEEAVYDSRFRRNLNGPFDQAQDAVASMLED</sequence>
<protein>
    <submittedName>
        <fullName evidence="3">Type II toxin-antitoxin system RelB/DinJ family antitoxin</fullName>
    </submittedName>
</protein>
<dbReference type="InterPro" id="IPR013321">
    <property type="entry name" value="Arc_rbn_hlx_hlx"/>
</dbReference>
<organism evidence="3 4">
    <name type="scientific">Sporofaciens musculi</name>
    <dbReference type="NCBI Taxonomy" id="2681861"/>
    <lineage>
        <taxon>Bacteria</taxon>
        <taxon>Bacillati</taxon>
        <taxon>Bacillota</taxon>
        <taxon>Clostridia</taxon>
        <taxon>Lachnospirales</taxon>
        <taxon>Lachnospiraceae</taxon>
        <taxon>Sporofaciens</taxon>
    </lineage>
</organism>
<evidence type="ECO:0000313" key="3">
    <source>
        <dbReference type="EMBL" id="MXP75804.1"/>
    </source>
</evidence>
<comment type="similarity">
    <text evidence="1">Belongs to the RelB/DinJ antitoxin family.</text>
</comment>
<dbReference type="Proteomes" id="UP000460412">
    <property type="component" value="Unassembled WGS sequence"/>
</dbReference>
<evidence type="ECO:0000256" key="1">
    <source>
        <dbReference type="ARBA" id="ARBA00010562"/>
    </source>
</evidence>
<dbReference type="GO" id="GO:0006351">
    <property type="term" value="P:DNA-templated transcription"/>
    <property type="evidence" value="ECO:0007669"/>
    <property type="project" value="TreeGrafter"/>
</dbReference>
<dbReference type="Pfam" id="PF04221">
    <property type="entry name" value="RelB"/>
    <property type="match status" value="1"/>
</dbReference>
<dbReference type="GO" id="GO:0006355">
    <property type="term" value="P:regulation of DNA-templated transcription"/>
    <property type="evidence" value="ECO:0007669"/>
    <property type="project" value="InterPro"/>
</dbReference>
<gene>
    <name evidence="3" type="ORF">GN277_10560</name>
</gene>